<feature type="repeat" description="TPR" evidence="3">
    <location>
        <begin position="343"/>
        <end position="376"/>
    </location>
</feature>
<evidence type="ECO:0000259" key="4">
    <source>
        <dbReference type="Pfam" id="PF03496"/>
    </source>
</evidence>
<dbReference type="InterPro" id="IPR019734">
    <property type="entry name" value="TPR_rpt"/>
</dbReference>
<dbReference type="AlphaFoldDB" id="A0A815Y640"/>
<feature type="domain" description="ADP ribosyltransferase" evidence="4">
    <location>
        <begin position="32"/>
        <end position="200"/>
    </location>
</feature>
<protein>
    <recommendedName>
        <fullName evidence="4">ADP ribosyltransferase domain-containing protein</fullName>
    </recommendedName>
</protein>
<dbReference type="SUPFAM" id="SSF56399">
    <property type="entry name" value="ADP-ribosylation"/>
    <property type="match status" value="1"/>
</dbReference>
<dbReference type="InterPro" id="IPR003540">
    <property type="entry name" value="ADP-ribosyltransferase"/>
</dbReference>
<comment type="caution">
    <text evidence="6">The sequence shown here is derived from an EMBL/GenBank/DDBJ whole genome shotgun (WGS) entry which is preliminary data.</text>
</comment>
<dbReference type="PANTHER" id="PTHR45641:SF1">
    <property type="entry name" value="AAA+ ATPASE DOMAIN-CONTAINING PROTEIN"/>
    <property type="match status" value="1"/>
</dbReference>
<dbReference type="EMBL" id="CAJNOL010003529">
    <property type="protein sequence ID" value="CAF1566113.1"/>
    <property type="molecule type" value="Genomic_DNA"/>
</dbReference>
<dbReference type="PANTHER" id="PTHR45641">
    <property type="entry name" value="TETRATRICOPEPTIDE REPEAT PROTEIN (AFU_ORTHOLOGUE AFUA_6G03870)"/>
    <property type="match status" value="1"/>
</dbReference>
<dbReference type="Gene3D" id="1.25.40.10">
    <property type="entry name" value="Tetratricopeptide repeat domain"/>
    <property type="match status" value="2"/>
</dbReference>
<keyword evidence="7" id="KW-1185">Reference proteome</keyword>
<dbReference type="Gene3D" id="3.90.176.10">
    <property type="entry name" value="Toxin ADP-ribosyltransferase, Chain A, domain 1"/>
    <property type="match status" value="1"/>
</dbReference>
<dbReference type="PROSITE" id="PS51996">
    <property type="entry name" value="TR_MART"/>
    <property type="match status" value="1"/>
</dbReference>
<dbReference type="SUPFAM" id="SSF48452">
    <property type="entry name" value="TPR-like"/>
    <property type="match status" value="2"/>
</dbReference>
<keyword evidence="2 3" id="KW-0802">TPR repeat</keyword>
<evidence type="ECO:0000256" key="2">
    <source>
        <dbReference type="ARBA" id="ARBA00022803"/>
    </source>
</evidence>
<reference evidence="6" key="1">
    <citation type="submission" date="2021-02" db="EMBL/GenBank/DDBJ databases">
        <authorList>
            <person name="Nowell W R."/>
        </authorList>
    </citation>
    <scope>NUCLEOTIDE SEQUENCE</scope>
</reference>
<accession>A0A815Y640</accession>
<dbReference type="Proteomes" id="UP000663870">
    <property type="component" value="Unassembled WGS sequence"/>
</dbReference>
<organism evidence="6 7">
    <name type="scientific">Rotaria sordida</name>
    <dbReference type="NCBI Taxonomy" id="392033"/>
    <lineage>
        <taxon>Eukaryota</taxon>
        <taxon>Metazoa</taxon>
        <taxon>Spiralia</taxon>
        <taxon>Gnathifera</taxon>
        <taxon>Rotifera</taxon>
        <taxon>Eurotatoria</taxon>
        <taxon>Bdelloidea</taxon>
        <taxon>Philodinida</taxon>
        <taxon>Philodinidae</taxon>
        <taxon>Rotaria</taxon>
    </lineage>
</organism>
<gene>
    <name evidence="6" type="ORF">JXQ802_LOCUS44780</name>
    <name evidence="5" type="ORF">PYM288_LOCUS29318</name>
</gene>
<evidence type="ECO:0000313" key="7">
    <source>
        <dbReference type="Proteomes" id="UP000663870"/>
    </source>
</evidence>
<dbReference type="SMART" id="SM00028">
    <property type="entry name" value="TPR"/>
    <property type="match status" value="6"/>
</dbReference>
<dbReference type="PROSITE" id="PS50005">
    <property type="entry name" value="TPR"/>
    <property type="match status" value="4"/>
</dbReference>
<feature type="repeat" description="TPR" evidence="3">
    <location>
        <begin position="259"/>
        <end position="292"/>
    </location>
</feature>
<evidence type="ECO:0000256" key="1">
    <source>
        <dbReference type="ARBA" id="ARBA00022737"/>
    </source>
</evidence>
<dbReference type="Proteomes" id="UP000663854">
    <property type="component" value="Unassembled WGS sequence"/>
</dbReference>
<evidence type="ECO:0000313" key="6">
    <source>
        <dbReference type="EMBL" id="CAF1566113.1"/>
    </source>
</evidence>
<dbReference type="InterPro" id="IPR011990">
    <property type="entry name" value="TPR-like_helical_dom_sf"/>
</dbReference>
<sequence length="557" mass="65832">MVTTCRQYYRDNHKILKNIDEFEQNYHIDDCIRWYTKDTFVYRLINKALRTEDLEQLYTFRYYIADLSKQLAYEFSKNNIRREKICLYRGTLFTNEEIEALKRKRGKLIAANGYWSTSSNRSYALTFAKKWCRSGGIPILFEIECDLTNQNDSIIFADISNLSEFPIEEEFLFDAGSIFQIEKIIEEEEDNTNYYIVQLRATEKGREVAKQYIEENRREMEYGSPKIFFGVLLKRIGKLKKSLAYFEELLKNPGEEEITHIHNRIGIALRIEDKYDLALDHFNKAYELTLKSGQLHRKCLSSIFHNKGLICCEQKKFFEALSYYQQAIDILKEEIGTMNRYIAEIYSSIGQVYLHLKDYENALDYKLKALEIRKLCLPFGHVIGAFSYADIAEIFWHQKKYEQALKYHIKALELRQKYLLSDHLDTAWSLHYVGKMYYANGDKAKALDYYLKSLDMTKKCQPPSQRHTVPEILQDIAVVYDDNLADALKYRFKALEVQKNTEPINYSYLVHILETICSTYKLMGRDGESLKFYQEALHIQQEHLSNNEVNTFHDLDD</sequence>
<dbReference type="GO" id="GO:0005576">
    <property type="term" value="C:extracellular region"/>
    <property type="evidence" value="ECO:0007669"/>
    <property type="project" value="InterPro"/>
</dbReference>
<dbReference type="EMBL" id="CAJNOH010002365">
    <property type="protein sequence ID" value="CAF1289554.1"/>
    <property type="molecule type" value="Genomic_DNA"/>
</dbReference>
<name>A0A815Y640_9BILA</name>
<feature type="repeat" description="TPR" evidence="3">
    <location>
        <begin position="427"/>
        <end position="460"/>
    </location>
</feature>
<keyword evidence="1" id="KW-0677">Repeat</keyword>
<evidence type="ECO:0000313" key="5">
    <source>
        <dbReference type="EMBL" id="CAF1289554.1"/>
    </source>
</evidence>
<evidence type="ECO:0000256" key="3">
    <source>
        <dbReference type="PROSITE-ProRule" id="PRU00339"/>
    </source>
</evidence>
<dbReference type="Pfam" id="PF13424">
    <property type="entry name" value="TPR_12"/>
    <property type="match status" value="2"/>
</dbReference>
<proteinExistence type="predicted"/>
<dbReference type="Pfam" id="PF03496">
    <property type="entry name" value="ADPrib_exo_Tox"/>
    <property type="match status" value="1"/>
</dbReference>
<feature type="repeat" description="TPR" evidence="3">
    <location>
        <begin position="385"/>
        <end position="418"/>
    </location>
</feature>